<dbReference type="PANTHER" id="PTHR21660:SF1">
    <property type="entry name" value="ACYL-COENZYME A THIOESTERASE 13"/>
    <property type="match status" value="1"/>
</dbReference>
<accession>A1AK51</accession>
<keyword evidence="5" id="KW-1185">Reference proteome</keyword>
<gene>
    <name evidence="4" type="ordered locus">Ppro_0081</name>
</gene>
<dbReference type="STRING" id="338966.Ppro_0081"/>
<name>A1AK51_PELPD</name>
<dbReference type="SUPFAM" id="SSF54637">
    <property type="entry name" value="Thioesterase/thiol ester dehydrase-isomerase"/>
    <property type="match status" value="1"/>
</dbReference>
<feature type="domain" description="Thioesterase" evidence="3">
    <location>
        <begin position="53"/>
        <end position="121"/>
    </location>
</feature>
<dbReference type="HOGENOM" id="CLU_089876_5_1_7"/>
<dbReference type="Pfam" id="PF03061">
    <property type="entry name" value="4HBT"/>
    <property type="match status" value="1"/>
</dbReference>
<evidence type="ECO:0000256" key="1">
    <source>
        <dbReference type="ARBA" id="ARBA00008324"/>
    </source>
</evidence>
<protein>
    <submittedName>
        <fullName evidence="4">Uncharacterized domain 1</fullName>
    </submittedName>
</protein>
<dbReference type="EMBL" id="CP000482">
    <property type="protein sequence ID" value="ABK97721.1"/>
    <property type="molecule type" value="Genomic_DNA"/>
</dbReference>
<sequence>MSFTVRNPEYEARIRERFATTGTMETLAARLMRLAPGEADLELPFRHGLSQTNGFFHGGIIGTMLDTVCGYASLTLMRAEDEVLTVEYKTNFLAPAAGELLLARGRVMRNGRRIIVCEADGVMKGEGGGEKLVARMTATMMAVQLRPQGI</sequence>
<reference evidence="4 5" key="1">
    <citation type="submission" date="2006-10" db="EMBL/GenBank/DDBJ databases">
        <title>Complete sequence of chromosome of Pelobacter propionicus DSM 2379.</title>
        <authorList>
            <consortium name="US DOE Joint Genome Institute"/>
            <person name="Copeland A."/>
            <person name="Lucas S."/>
            <person name="Lapidus A."/>
            <person name="Barry K."/>
            <person name="Detter J.C."/>
            <person name="Glavina del Rio T."/>
            <person name="Hammon N."/>
            <person name="Israni S."/>
            <person name="Dalin E."/>
            <person name="Tice H."/>
            <person name="Pitluck S."/>
            <person name="Saunders E."/>
            <person name="Brettin T."/>
            <person name="Bruce D."/>
            <person name="Han C."/>
            <person name="Tapia R."/>
            <person name="Schmutz J."/>
            <person name="Larimer F."/>
            <person name="Land M."/>
            <person name="Hauser L."/>
            <person name="Kyrpides N."/>
            <person name="Kim E."/>
            <person name="Lovley D."/>
            <person name="Richardson P."/>
        </authorList>
    </citation>
    <scope>NUCLEOTIDE SEQUENCE [LARGE SCALE GENOMIC DNA]</scope>
    <source>
        <strain evidence="5">DSM 2379 / NBRC 103807 / OttBd1</strain>
    </source>
</reference>
<organism evidence="4 5">
    <name type="scientific">Pelobacter propionicus (strain DSM 2379 / NBRC 103807 / OttBd1)</name>
    <dbReference type="NCBI Taxonomy" id="338966"/>
    <lineage>
        <taxon>Bacteria</taxon>
        <taxon>Pseudomonadati</taxon>
        <taxon>Thermodesulfobacteriota</taxon>
        <taxon>Desulfuromonadia</taxon>
        <taxon>Desulfuromonadales</taxon>
        <taxon>Desulfuromonadaceae</taxon>
        <taxon>Pelobacter</taxon>
    </lineage>
</organism>
<dbReference type="InterPro" id="IPR003736">
    <property type="entry name" value="PAAI_dom"/>
</dbReference>
<dbReference type="InterPro" id="IPR029069">
    <property type="entry name" value="HotDog_dom_sf"/>
</dbReference>
<dbReference type="NCBIfam" id="TIGR00369">
    <property type="entry name" value="unchar_dom_1"/>
    <property type="match status" value="1"/>
</dbReference>
<evidence type="ECO:0000259" key="3">
    <source>
        <dbReference type="Pfam" id="PF03061"/>
    </source>
</evidence>
<dbReference type="RefSeq" id="WP_011734036.1">
    <property type="nucleotide sequence ID" value="NC_008609.1"/>
</dbReference>
<dbReference type="AlphaFoldDB" id="A1AK51"/>
<evidence type="ECO:0000313" key="4">
    <source>
        <dbReference type="EMBL" id="ABK97721.1"/>
    </source>
</evidence>
<evidence type="ECO:0000313" key="5">
    <source>
        <dbReference type="Proteomes" id="UP000006732"/>
    </source>
</evidence>
<dbReference type="InterPro" id="IPR006683">
    <property type="entry name" value="Thioestr_dom"/>
</dbReference>
<dbReference type="CDD" id="cd03443">
    <property type="entry name" value="PaaI_thioesterase"/>
    <property type="match status" value="1"/>
</dbReference>
<dbReference type="eggNOG" id="COG2050">
    <property type="taxonomic scope" value="Bacteria"/>
</dbReference>
<comment type="similarity">
    <text evidence="1">Belongs to the thioesterase PaaI family.</text>
</comment>
<dbReference type="Proteomes" id="UP000006732">
    <property type="component" value="Chromosome"/>
</dbReference>
<dbReference type="GO" id="GO:0047617">
    <property type="term" value="F:fatty acyl-CoA hydrolase activity"/>
    <property type="evidence" value="ECO:0007669"/>
    <property type="project" value="InterPro"/>
</dbReference>
<proteinExistence type="inferred from homology"/>
<dbReference type="Gene3D" id="3.10.129.10">
    <property type="entry name" value="Hotdog Thioesterase"/>
    <property type="match status" value="1"/>
</dbReference>
<dbReference type="KEGG" id="ppd:Ppro_0081"/>
<dbReference type="InterPro" id="IPR039298">
    <property type="entry name" value="ACOT13"/>
</dbReference>
<dbReference type="PANTHER" id="PTHR21660">
    <property type="entry name" value="THIOESTERASE SUPERFAMILY MEMBER-RELATED"/>
    <property type="match status" value="1"/>
</dbReference>
<evidence type="ECO:0000256" key="2">
    <source>
        <dbReference type="ARBA" id="ARBA00022801"/>
    </source>
</evidence>
<keyword evidence="2" id="KW-0378">Hydrolase</keyword>